<dbReference type="Gene3D" id="2.40.70.10">
    <property type="entry name" value="Acid Proteases"/>
    <property type="match status" value="1"/>
</dbReference>
<evidence type="ECO:0000259" key="10">
    <source>
        <dbReference type="Pfam" id="PF17917"/>
    </source>
</evidence>
<dbReference type="RefSeq" id="XP_067518799.1">
    <property type="nucleotide sequence ID" value="XM_067662698.1"/>
</dbReference>
<dbReference type="Proteomes" id="UP000009138">
    <property type="component" value="Unassembled WGS sequence"/>
</dbReference>
<dbReference type="OrthoDB" id="5153223at2759"/>
<dbReference type="SUPFAM" id="SSF50630">
    <property type="entry name" value="Acid proteases"/>
    <property type="match status" value="1"/>
</dbReference>
<evidence type="ECO:0000256" key="8">
    <source>
        <dbReference type="SAM" id="MobiDB-lite"/>
    </source>
</evidence>
<dbReference type="CDD" id="cd01647">
    <property type="entry name" value="RT_LTR"/>
    <property type="match status" value="1"/>
</dbReference>
<evidence type="ECO:0000313" key="12">
    <source>
        <dbReference type="Proteomes" id="UP000009138"/>
    </source>
</evidence>
<dbReference type="InterPro" id="IPR021109">
    <property type="entry name" value="Peptidase_aspartic_dom_sf"/>
</dbReference>
<feature type="compositionally biased region" description="Basic and acidic residues" evidence="8">
    <location>
        <begin position="21"/>
        <end position="30"/>
    </location>
</feature>
<evidence type="ECO:0000313" key="11">
    <source>
        <dbReference type="EMBL" id="EIE83403.1"/>
    </source>
</evidence>
<proteinExistence type="predicted"/>
<organism evidence="11 12">
    <name type="scientific">Rhizopus delemar (strain RA 99-880 / ATCC MYA-4621 / FGSC 9543 / NRRL 43880)</name>
    <name type="common">Mucormycosis agent</name>
    <name type="synonym">Rhizopus arrhizus var. delemar</name>
    <dbReference type="NCBI Taxonomy" id="246409"/>
    <lineage>
        <taxon>Eukaryota</taxon>
        <taxon>Fungi</taxon>
        <taxon>Fungi incertae sedis</taxon>
        <taxon>Mucoromycota</taxon>
        <taxon>Mucoromycotina</taxon>
        <taxon>Mucoromycetes</taxon>
        <taxon>Mucorales</taxon>
        <taxon>Mucorineae</taxon>
        <taxon>Rhizopodaceae</taxon>
        <taxon>Rhizopus</taxon>
    </lineage>
</organism>
<evidence type="ECO:0000256" key="1">
    <source>
        <dbReference type="ARBA" id="ARBA00012493"/>
    </source>
</evidence>
<dbReference type="FunFam" id="3.30.70.270:FF:000020">
    <property type="entry name" value="Transposon Tf2-6 polyprotein-like Protein"/>
    <property type="match status" value="1"/>
</dbReference>
<evidence type="ECO:0000256" key="2">
    <source>
        <dbReference type="ARBA" id="ARBA00022679"/>
    </source>
</evidence>
<keyword evidence="5" id="KW-0255">Endonuclease</keyword>
<evidence type="ECO:0000259" key="9">
    <source>
        <dbReference type="Pfam" id="PF00078"/>
    </source>
</evidence>
<protein>
    <recommendedName>
        <fullName evidence="1">RNA-directed DNA polymerase</fullName>
        <ecNumber evidence="1">2.7.7.49</ecNumber>
    </recommendedName>
</protein>
<feature type="region of interest" description="Disordered" evidence="8">
    <location>
        <begin position="150"/>
        <end position="181"/>
    </location>
</feature>
<dbReference type="STRING" id="246409.I1C4M3"/>
<evidence type="ECO:0000256" key="4">
    <source>
        <dbReference type="ARBA" id="ARBA00022722"/>
    </source>
</evidence>
<feature type="compositionally biased region" description="Low complexity" evidence="8">
    <location>
        <begin position="57"/>
        <end position="71"/>
    </location>
</feature>
<name>I1C4M3_RHIO9</name>
<dbReference type="GO" id="GO:0016787">
    <property type="term" value="F:hydrolase activity"/>
    <property type="evidence" value="ECO:0007669"/>
    <property type="project" value="UniProtKB-KW"/>
</dbReference>
<dbReference type="InterPro" id="IPR043128">
    <property type="entry name" value="Rev_trsase/Diguanyl_cyclase"/>
</dbReference>
<dbReference type="Pfam" id="PF17917">
    <property type="entry name" value="RT_RNaseH"/>
    <property type="match status" value="1"/>
</dbReference>
<keyword evidence="6" id="KW-0378">Hydrolase</keyword>
<gene>
    <name evidence="11" type="ORF">RO3G_08108</name>
</gene>
<dbReference type="VEuPathDB" id="FungiDB:RO3G_08108"/>
<dbReference type="PANTHER" id="PTHR37984:SF5">
    <property type="entry name" value="PROTEIN NYNRIN-LIKE"/>
    <property type="match status" value="1"/>
</dbReference>
<dbReference type="InterPro" id="IPR000477">
    <property type="entry name" value="RT_dom"/>
</dbReference>
<feature type="compositionally biased region" description="Acidic residues" evidence="8">
    <location>
        <begin position="512"/>
        <end position="550"/>
    </location>
</feature>
<dbReference type="InterPro" id="IPR050951">
    <property type="entry name" value="Retrovirus_Pol_polyprotein"/>
</dbReference>
<feature type="region of interest" description="Disordered" evidence="8">
    <location>
        <begin position="213"/>
        <end position="234"/>
    </location>
</feature>
<keyword evidence="3" id="KW-0548">Nucleotidyltransferase</keyword>
<dbReference type="CDD" id="cd09274">
    <property type="entry name" value="RNase_HI_RT_Ty3"/>
    <property type="match status" value="1"/>
</dbReference>
<sequence length="1132" mass="130480">MDINGHTNDVQYQVHHRPRYEHKEPTQPDNQHDILNMVQQAIRNELNGFYQPNRSYNRNTRGNPNSYNNNYRDYRHNNEHNGHQNNNGNGYSNNGYNNNGYNNSGYSNNGYSNRANYNNNGYNRYRNNVDYTTKSAVKKLDGSVVFNHEINGQSNTHNNKPINQPQPNQHQYQKNNTSSQQSRHLNAILTQNESDPNYRRELYAAVRPEKPPEVAKGIPYKKARPTPQEKQTRTPVITRKVSTRQHLEEVNPSATNQIATNNNKDIDMDLPVEEIKRKTPRQRTKREQLDVSYNIVNNVLEQPANISVRDLITTTPKFRRELINACRPKRKTVNKQVPQRTMALIEDDEINTTAVYSKVNIGNHRVKTLVDCGAAKTCMSKALADTLDLSIDAASESVFTLGNGTKQPALGIIYDVPIEVKEDMIIPCTVEVLPTCPSHLIIGNNWLNRAKAKIDFNSSSLKVSYKKQKAELPISFLRRKDNVPKMISHTQTYQNPVSMTNSSPKRVRFEDETSEDDSIESDDSEEISESDEVSEEDYTAENEYSEEELPQDQVETSLLVLDKDLEQSIEVVQAEKENVVRAPKEGMVLKAFTSNTFRIDKLSGDNRKLTYSFNVTNKFINEAMGYFDINSNAIINKRNVEIHIYNRSGNDIYMKPHEEIGILEEYNLEKEEMIQAYQLNKNYDLFAMEKDTDSNEDSENETIDQNAYAKLEIGKIGEMTEKKLRKLIYKYKEIFDWNNDTIGYTQLMKHKIIIEENIQPISHRPYRLSPIESEYLQKELEKYCKLGVIAPSNSPWSAPVILVKKKNGEYRMVIDYRKLNAVTKKDSYPLPRIDDLLDTLGKAKVFSALDMRAGFHQVPMEEEIAYIDDLNVYSNDDHEHLLHLEQVFNYIKIANLKLNPEKCFFFKDHLKFLGYIVTKEGIQTDPSKIEKIQNYPVPKTLTQIRGFLGLASYYRRFIKNFAAIARPLHDQTKTSKRIPWTNKTTESFELLKKLLTQAPVLARPDFNRDFILVTDASRNGLGCILTQLDENNHEHPIIYASRSLKSSEGNYGVSKLECLAVIWAVKLFRPYLLGRKFTIITDHSALKGLLNSTNSIGIIARWITILAEYEYEIKYRPGRVNESADFMSRLGY</sequence>
<feature type="region of interest" description="Disordered" evidence="8">
    <location>
        <begin position="50"/>
        <end position="112"/>
    </location>
</feature>
<dbReference type="FunFam" id="3.10.20.370:FF:000001">
    <property type="entry name" value="Retrovirus-related Pol polyprotein from transposon 17.6-like protein"/>
    <property type="match status" value="1"/>
</dbReference>
<dbReference type="PANTHER" id="PTHR37984">
    <property type="entry name" value="PROTEIN CBG26694"/>
    <property type="match status" value="1"/>
</dbReference>
<dbReference type="GeneID" id="93615079"/>
<evidence type="ECO:0000256" key="5">
    <source>
        <dbReference type="ARBA" id="ARBA00022759"/>
    </source>
</evidence>
<dbReference type="eggNOG" id="KOG0017">
    <property type="taxonomic scope" value="Eukaryota"/>
</dbReference>
<feature type="compositionally biased region" description="Basic and acidic residues" evidence="8">
    <location>
        <begin position="72"/>
        <end position="82"/>
    </location>
</feature>
<dbReference type="Pfam" id="PF00078">
    <property type="entry name" value="RVT_1"/>
    <property type="match status" value="1"/>
</dbReference>
<dbReference type="InterPro" id="IPR043502">
    <property type="entry name" value="DNA/RNA_pol_sf"/>
</dbReference>
<dbReference type="Gene3D" id="3.30.70.270">
    <property type="match status" value="2"/>
</dbReference>
<feature type="region of interest" description="Disordered" evidence="8">
    <location>
        <begin position="1"/>
        <end position="30"/>
    </location>
</feature>
<reference evidence="11 12" key="1">
    <citation type="journal article" date="2009" name="PLoS Genet.">
        <title>Genomic analysis of the basal lineage fungus Rhizopus oryzae reveals a whole-genome duplication.</title>
        <authorList>
            <person name="Ma L.-J."/>
            <person name="Ibrahim A.S."/>
            <person name="Skory C."/>
            <person name="Grabherr M.G."/>
            <person name="Burger G."/>
            <person name="Butler M."/>
            <person name="Elias M."/>
            <person name="Idnurm A."/>
            <person name="Lang B.F."/>
            <person name="Sone T."/>
            <person name="Abe A."/>
            <person name="Calvo S.E."/>
            <person name="Corrochano L.M."/>
            <person name="Engels R."/>
            <person name="Fu J."/>
            <person name="Hansberg W."/>
            <person name="Kim J.-M."/>
            <person name="Kodira C.D."/>
            <person name="Koehrsen M.J."/>
            <person name="Liu B."/>
            <person name="Miranda-Saavedra D."/>
            <person name="O'Leary S."/>
            <person name="Ortiz-Castellanos L."/>
            <person name="Poulter R."/>
            <person name="Rodriguez-Romero J."/>
            <person name="Ruiz-Herrera J."/>
            <person name="Shen Y.-Q."/>
            <person name="Zeng Q."/>
            <person name="Galagan J."/>
            <person name="Birren B.W."/>
            <person name="Cuomo C.A."/>
            <person name="Wickes B.L."/>
        </authorList>
    </citation>
    <scope>NUCLEOTIDE SEQUENCE [LARGE SCALE GENOMIC DNA]</scope>
    <source>
        <strain evidence="12">RA 99-880 / ATCC MYA-4621 / FGSC 9543 / NRRL 43880</strain>
    </source>
</reference>
<keyword evidence="7" id="KW-0695">RNA-directed DNA polymerase</keyword>
<dbReference type="InterPro" id="IPR041373">
    <property type="entry name" value="RT_RNaseH"/>
</dbReference>
<dbReference type="AlphaFoldDB" id="I1C4M3"/>
<keyword evidence="2" id="KW-0808">Transferase</keyword>
<dbReference type="SUPFAM" id="SSF56672">
    <property type="entry name" value="DNA/RNA polymerases"/>
    <property type="match status" value="1"/>
</dbReference>
<dbReference type="GO" id="GO:0004519">
    <property type="term" value="F:endonuclease activity"/>
    <property type="evidence" value="ECO:0007669"/>
    <property type="project" value="UniProtKB-KW"/>
</dbReference>
<dbReference type="EMBL" id="CH476737">
    <property type="protein sequence ID" value="EIE83403.1"/>
    <property type="molecule type" value="Genomic_DNA"/>
</dbReference>
<feature type="domain" description="Reverse transcriptase" evidence="9">
    <location>
        <begin position="803"/>
        <end position="864"/>
    </location>
</feature>
<dbReference type="EC" id="2.7.7.49" evidence="1"/>
<feature type="compositionally biased region" description="Polar residues" evidence="8">
    <location>
        <begin position="1"/>
        <end position="11"/>
    </location>
</feature>
<feature type="region of interest" description="Disordered" evidence="8">
    <location>
        <begin position="485"/>
        <end position="551"/>
    </location>
</feature>
<feature type="compositionally biased region" description="Low complexity" evidence="8">
    <location>
        <begin position="83"/>
        <end position="112"/>
    </location>
</feature>
<evidence type="ECO:0000256" key="6">
    <source>
        <dbReference type="ARBA" id="ARBA00022801"/>
    </source>
</evidence>
<feature type="domain" description="Reverse transcriptase RNase H-like" evidence="10">
    <location>
        <begin position="1005"/>
        <end position="1109"/>
    </location>
</feature>
<dbReference type="GO" id="GO:0003964">
    <property type="term" value="F:RNA-directed DNA polymerase activity"/>
    <property type="evidence" value="ECO:0007669"/>
    <property type="project" value="UniProtKB-KW"/>
</dbReference>
<dbReference type="FunFam" id="3.30.70.270:FF:000003">
    <property type="entry name" value="Transposon Ty3-G Gag-Pol polyprotein"/>
    <property type="match status" value="1"/>
</dbReference>
<accession>I1C4M3</accession>
<keyword evidence="12" id="KW-1185">Reference proteome</keyword>
<dbReference type="Gene3D" id="3.10.10.10">
    <property type="entry name" value="HIV Type 1 Reverse Transcriptase, subunit A, domain 1"/>
    <property type="match status" value="1"/>
</dbReference>
<feature type="compositionally biased region" description="Polar residues" evidence="8">
    <location>
        <begin position="488"/>
        <end position="504"/>
    </location>
</feature>
<dbReference type="InParanoid" id="I1C4M3"/>
<evidence type="ECO:0000256" key="7">
    <source>
        <dbReference type="ARBA" id="ARBA00022918"/>
    </source>
</evidence>
<evidence type="ECO:0000256" key="3">
    <source>
        <dbReference type="ARBA" id="ARBA00022695"/>
    </source>
</evidence>
<dbReference type="Pfam" id="PF13975">
    <property type="entry name" value="gag-asp_proteas"/>
    <property type="match status" value="1"/>
</dbReference>
<keyword evidence="4" id="KW-0540">Nuclease</keyword>
<feature type="compositionally biased region" description="Low complexity" evidence="8">
    <location>
        <begin position="157"/>
        <end position="176"/>
    </location>
</feature>